<evidence type="ECO:0000256" key="1">
    <source>
        <dbReference type="ARBA" id="ARBA00004613"/>
    </source>
</evidence>
<comment type="subcellular location">
    <subcellularLocation>
        <location evidence="1 9">Secreted</location>
    </subcellularLocation>
</comment>
<keyword evidence="4 9" id="KW-0964">Secreted</keyword>
<proteinExistence type="inferred from homology"/>
<keyword evidence="5 9" id="KW-0765">Sulfation</keyword>
<organism evidence="10 11">
    <name type="scientific">Hibiscus sabdariffa</name>
    <name type="common">roselle</name>
    <dbReference type="NCBI Taxonomy" id="183260"/>
    <lineage>
        <taxon>Eukaryota</taxon>
        <taxon>Viridiplantae</taxon>
        <taxon>Streptophyta</taxon>
        <taxon>Embryophyta</taxon>
        <taxon>Tracheophyta</taxon>
        <taxon>Spermatophyta</taxon>
        <taxon>Magnoliopsida</taxon>
        <taxon>eudicotyledons</taxon>
        <taxon>Gunneridae</taxon>
        <taxon>Pentapetalae</taxon>
        <taxon>rosids</taxon>
        <taxon>malvids</taxon>
        <taxon>Malvales</taxon>
        <taxon>Malvaceae</taxon>
        <taxon>Malvoideae</taxon>
        <taxon>Hibiscus</taxon>
    </lineage>
</organism>
<dbReference type="EMBL" id="JBBPBM010000009">
    <property type="protein sequence ID" value="KAK8568261.1"/>
    <property type="molecule type" value="Genomic_DNA"/>
</dbReference>
<reference evidence="10 11" key="1">
    <citation type="journal article" date="2024" name="G3 (Bethesda)">
        <title>Genome assembly of Hibiscus sabdariffa L. provides insights into metabolisms of medicinal natural products.</title>
        <authorList>
            <person name="Kim T."/>
        </authorList>
    </citation>
    <scope>NUCLEOTIDE SEQUENCE [LARGE SCALE GENOMIC DNA]</scope>
    <source>
        <strain evidence="10">TK-2024</strain>
        <tissue evidence="10">Old leaves</tissue>
    </source>
</reference>
<feature type="signal peptide" evidence="9">
    <location>
        <begin position="1"/>
        <end position="29"/>
    </location>
</feature>
<dbReference type="Pfam" id="PF06404">
    <property type="entry name" value="PSK"/>
    <property type="match status" value="1"/>
</dbReference>
<comment type="function">
    <text evidence="9">Promotes plant cell differentiation, organogenesis and somatic embryogenesis as well as cell proliferation.</text>
</comment>
<dbReference type="PANTHER" id="PTHR33285:SF28">
    <property type="entry name" value="PHYTOSULFOKINE"/>
    <property type="match status" value="1"/>
</dbReference>
<keyword evidence="3 9" id="KW-0217">Developmental protein</keyword>
<gene>
    <name evidence="10" type="ORF">V6N12_006817</name>
</gene>
<comment type="PTM">
    <text evidence="9">Sulfation is important for activity and for the binding to a putative membrane receptor.</text>
</comment>
<evidence type="ECO:0000256" key="8">
    <source>
        <dbReference type="ARBA" id="ARBA00023030"/>
    </source>
</evidence>
<evidence type="ECO:0000256" key="9">
    <source>
        <dbReference type="RuleBase" id="RU368031"/>
    </source>
</evidence>
<evidence type="ECO:0000313" key="10">
    <source>
        <dbReference type="EMBL" id="KAK8568261.1"/>
    </source>
</evidence>
<dbReference type="Proteomes" id="UP001472677">
    <property type="component" value="Unassembled WGS sequence"/>
</dbReference>
<sequence>MCSKVSFFCMIMFLFFFFFFFILSSPAVARPLPASSVQHANPQLGEANVQKIESEDSCEGIVEEEECLMRRTLAAHTDYIYTQKTKP</sequence>
<comment type="similarity">
    <text evidence="2 9">Belongs to the phytosulfokine family.</text>
</comment>
<evidence type="ECO:0000256" key="5">
    <source>
        <dbReference type="ARBA" id="ARBA00022641"/>
    </source>
</evidence>
<name>A0ABR2EZX8_9ROSI</name>
<keyword evidence="6 9" id="KW-0732">Signal</keyword>
<evidence type="ECO:0000256" key="6">
    <source>
        <dbReference type="ARBA" id="ARBA00022729"/>
    </source>
</evidence>
<comment type="caution">
    <text evidence="10">The sequence shown here is derived from an EMBL/GenBank/DDBJ whole genome shotgun (WGS) entry which is preliminary data.</text>
</comment>
<evidence type="ECO:0000256" key="2">
    <source>
        <dbReference type="ARBA" id="ARBA00010781"/>
    </source>
</evidence>
<comment type="PTM">
    <text evidence="9">PSK-alpha is produced by endopeptidase digestion. PSK-beta is produced from PSK-alpha by exopeptidase digestion.</text>
</comment>
<accession>A0ABR2EZX8</accession>
<feature type="chain" id="PRO_5044980681" description="Phytosulfokine" evidence="9">
    <location>
        <begin position="30"/>
        <end position="87"/>
    </location>
</feature>
<evidence type="ECO:0000256" key="3">
    <source>
        <dbReference type="ARBA" id="ARBA00022473"/>
    </source>
</evidence>
<protein>
    <recommendedName>
        <fullName evidence="9">Phytosulfokine</fullName>
    </recommendedName>
    <component>
        <recommendedName>
            <fullName evidence="9">Phytosulfokine-alpha</fullName>
            <shortName evidence="9">PSK-alpha</shortName>
            <shortName evidence="9">Phytosulfokine-a</shortName>
        </recommendedName>
    </component>
    <component>
        <recommendedName>
            <fullName evidence="9">Phytosulfokine-beta</fullName>
            <shortName evidence="9">PSK-beta</shortName>
            <shortName evidence="9">Phytosulfokine-b</shortName>
        </recommendedName>
    </component>
</protein>
<keyword evidence="11" id="KW-1185">Reference proteome</keyword>
<evidence type="ECO:0000256" key="4">
    <source>
        <dbReference type="ARBA" id="ARBA00022525"/>
    </source>
</evidence>
<dbReference type="PANTHER" id="PTHR33285">
    <property type="entry name" value="PHYTOSULFOKINES 3"/>
    <property type="match status" value="1"/>
</dbReference>
<keyword evidence="8 9" id="KW-0339">Growth factor</keyword>
<keyword evidence="7 9" id="KW-0221">Differentiation</keyword>
<evidence type="ECO:0000256" key="7">
    <source>
        <dbReference type="ARBA" id="ARBA00022782"/>
    </source>
</evidence>
<evidence type="ECO:0000313" key="11">
    <source>
        <dbReference type="Proteomes" id="UP001472677"/>
    </source>
</evidence>
<dbReference type="InterPro" id="IPR009438">
    <property type="entry name" value="Phytosulfokine"/>
</dbReference>